<name>A0A2J6TD07_9HELO</name>
<feature type="transmembrane region" description="Helical" evidence="1">
    <location>
        <begin position="211"/>
        <end position="235"/>
    </location>
</feature>
<dbReference type="OrthoDB" id="3533814at2759"/>
<dbReference type="Proteomes" id="UP000235371">
    <property type="component" value="Unassembled WGS sequence"/>
</dbReference>
<evidence type="ECO:0000259" key="2">
    <source>
        <dbReference type="Pfam" id="PF20237"/>
    </source>
</evidence>
<feature type="domain" description="DUF6594" evidence="2">
    <location>
        <begin position="14"/>
        <end position="280"/>
    </location>
</feature>
<dbReference type="GeneID" id="36582730"/>
<accession>A0A2J6TD07</accession>
<evidence type="ECO:0000313" key="3">
    <source>
        <dbReference type="EMBL" id="PMD60889.1"/>
    </source>
</evidence>
<reference evidence="3 4" key="1">
    <citation type="submission" date="2016-04" db="EMBL/GenBank/DDBJ databases">
        <title>A degradative enzymes factory behind the ericoid mycorrhizal symbiosis.</title>
        <authorList>
            <consortium name="DOE Joint Genome Institute"/>
            <person name="Martino E."/>
            <person name="Morin E."/>
            <person name="Grelet G."/>
            <person name="Kuo A."/>
            <person name="Kohler A."/>
            <person name="Daghino S."/>
            <person name="Barry K."/>
            <person name="Choi C."/>
            <person name="Cichocki N."/>
            <person name="Clum A."/>
            <person name="Copeland A."/>
            <person name="Hainaut M."/>
            <person name="Haridas S."/>
            <person name="Labutti K."/>
            <person name="Lindquist E."/>
            <person name="Lipzen A."/>
            <person name="Khouja H.-R."/>
            <person name="Murat C."/>
            <person name="Ohm R."/>
            <person name="Olson A."/>
            <person name="Spatafora J."/>
            <person name="Veneault-Fourrey C."/>
            <person name="Henrissat B."/>
            <person name="Grigoriev I."/>
            <person name="Martin F."/>
            <person name="Perotto S."/>
        </authorList>
    </citation>
    <scope>NUCLEOTIDE SEQUENCE [LARGE SCALE GENOMIC DNA]</scope>
    <source>
        <strain evidence="3 4">E</strain>
    </source>
</reference>
<organism evidence="3 4">
    <name type="scientific">Hyaloscypha bicolor E</name>
    <dbReference type="NCBI Taxonomy" id="1095630"/>
    <lineage>
        <taxon>Eukaryota</taxon>
        <taxon>Fungi</taxon>
        <taxon>Dikarya</taxon>
        <taxon>Ascomycota</taxon>
        <taxon>Pezizomycotina</taxon>
        <taxon>Leotiomycetes</taxon>
        <taxon>Helotiales</taxon>
        <taxon>Hyaloscyphaceae</taxon>
        <taxon>Hyaloscypha</taxon>
        <taxon>Hyaloscypha bicolor</taxon>
    </lineage>
</organism>
<keyword evidence="1" id="KW-1133">Transmembrane helix</keyword>
<gene>
    <name evidence="3" type="ORF">K444DRAFT_527654</name>
</gene>
<dbReference type="InParanoid" id="A0A2J6TD07"/>
<dbReference type="PANTHER" id="PTHR34502:SF3">
    <property type="entry name" value="DUF6594 DOMAIN-CONTAINING PROTEIN"/>
    <property type="match status" value="1"/>
</dbReference>
<keyword evidence="4" id="KW-1185">Reference proteome</keyword>
<evidence type="ECO:0000313" key="4">
    <source>
        <dbReference type="Proteomes" id="UP000235371"/>
    </source>
</evidence>
<feature type="non-terminal residue" evidence="3">
    <location>
        <position position="1"/>
    </location>
</feature>
<evidence type="ECO:0000256" key="1">
    <source>
        <dbReference type="SAM" id="Phobius"/>
    </source>
</evidence>
<feature type="transmembrane region" description="Helical" evidence="1">
    <location>
        <begin position="267"/>
        <end position="287"/>
    </location>
</feature>
<dbReference type="InterPro" id="IPR046529">
    <property type="entry name" value="DUF6594"/>
</dbReference>
<dbReference type="EMBL" id="KZ613787">
    <property type="protein sequence ID" value="PMD60889.1"/>
    <property type="molecule type" value="Genomic_DNA"/>
</dbReference>
<sequence>IYFAVEKDHVAGLPRLAALQDSNDSFCIFRKFGPVAARILIGKQIELDQLVTRLNELDNEDIENSETRYRLHSTEFYDGCDPEQRNLTKEIEVKIKDYWDLLLKYADVRSLSTVNPRHHRSVHTWMIDNRPLFEGEDAFILSVDDFITARRVSGYGPPHGSRLAEMLESFIAQQPRSGLRLWLHHLLNGKTGRSRTNNPQVHHYSSSGLDIFAKIVASSVAVGILLVPVFILFLFDLSRAKMAAIVGSFVLVFMVTMSVLVDVTPHDLFIGIAAYSAVLVALLSNLAQGMGPGSSSRWTNATAGH</sequence>
<keyword evidence="1" id="KW-0472">Membrane</keyword>
<feature type="transmembrane region" description="Helical" evidence="1">
    <location>
        <begin position="242"/>
        <end position="261"/>
    </location>
</feature>
<protein>
    <recommendedName>
        <fullName evidence="2">DUF6594 domain-containing protein</fullName>
    </recommendedName>
</protein>
<dbReference type="RefSeq" id="XP_024737793.1">
    <property type="nucleotide sequence ID" value="XM_024874650.1"/>
</dbReference>
<dbReference type="AlphaFoldDB" id="A0A2J6TD07"/>
<keyword evidence="1" id="KW-0812">Transmembrane</keyword>
<dbReference type="PANTHER" id="PTHR34502">
    <property type="entry name" value="DUF6594 DOMAIN-CONTAINING PROTEIN-RELATED"/>
    <property type="match status" value="1"/>
</dbReference>
<dbReference type="Pfam" id="PF20237">
    <property type="entry name" value="DUF6594"/>
    <property type="match status" value="1"/>
</dbReference>
<proteinExistence type="predicted"/>